<organism evidence="1 2">
    <name type="scientific">Vibrio penaeicida</name>
    <dbReference type="NCBI Taxonomy" id="104609"/>
    <lineage>
        <taxon>Bacteria</taxon>
        <taxon>Pseudomonadati</taxon>
        <taxon>Pseudomonadota</taxon>
        <taxon>Gammaproteobacteria</taxon>
        <taxon>Vibrionales</taxon>
        <taxon>Vibrionaceae</taxon>
        <taxon>Vibrio</taxon>
    </lineage>
</organism>
<proteinExistence type="predicted"/>
<dbReference type="EMBL" id="BSNX01000039">
    <property type="protein sequence ID" value="GLQ73778.1"/>
    <property type="molecule type" value="Genomic_DNA"/>
</dbReference>
<dbReference type="RefSeq" id="WP_126606197.1">
    <property type="nucleotide sequence ID" value="NZ_AP025144.1"/>
</dbReference>
<comment type="caution">
    <text evidence="1">The sequence shown here is derived from an EMBL/GenBank/DDBJ whole genome shotgun (WGS) entry which is preliminary data.</text>
</comment>
<reference evidence="2" key="1">
    <citation type="journal article" date="2019" name="Int. J. Syst. Evol. Microbiol.">
        <title>The Global Catalogue of Microorganisms (GCM) 10K type strain sequencing project: providing services to taxonomists for standard genome sequencing and annotation.</title>
        <authorList>
            <consortium name="The Broad Institute Genomics Platform"/>
            <consortium name="The Broad Institute Genome Sequencing Center for Infectious Disease"/>
            <person name="Wu L."/>
            <person name="Ma J."/>
        </authorList>
    </citation>
    <scope>NUCLEOTIDE SEQUENCE [LARGE SCALE GENOMIC DNA]</scope>
    <source>
        <strain evidence="2">NBRC 15640</strain>
    </source>
</reference>
<accession>A0AAV5NU90</accession>
<dbReference type="Proteomes" id="UP001156690">
    <property type="component" value="Unassembled WGS sequence"/>
</dbReference>
<sequence>MRLITLILLLISPYSVADIYIVVGIQSDLEGVTKEQISGLYLGRNRGMKNRRLTILERSGDVREMFYEEISDLSLSQVNAHWAKLKFSGRVRAPLVMKTEEELIERLLKDKSALGYVRNKPTHSKLKVILTINDDE</sequence>
<dbReference type="SUPFAM" id="SSF53850">
    <property type="entry name" value="Periplasmic binding protein-like II"/>
    <property type="match status" value="1"/>
</dbReference>
<evidence type="ECO:0000313" key="1">
    <source>
        <dbReference type="EMBL" id="GLQ73778.1"/>
    </source>
</evidence>
<gene>
    <name evidence="1" type="ORF">GCM10007932_31380</name>
</gene>
<keyword evidence="2" id="KW-1185">Reference proteome</keyword>
<protein>
    <recommendedName>
        <fullName evidence="3">Phosphate ABC transporter substrate-binding protein</fullName>
    </recommendedName>
</protein>
<name>A0AAV5NU90_9VIBR</name>
<evidence type="ECO:0000313" key="2">
    <source>
        <dbReference type="Proteomes" id="UP001156690"/>
    </source>
</evidence>
<dbReference type="AlphaFoldDB" id="A0AAV5NU90"/>
<evidence type="ECO:0008006" key="3">
    <source>
        <dbReference type="Google" id="ProtNLM"/>
    </source>
</evidence>